<evidence type="ECO:0000313" key="4">
    <source>
        <dbReference type="Proteomes" id="UP000632273"/>
    </source>
</evidence>
<keyword evidence="4" id="KW-1185">Reference proteome</keyword>
<dbReference type="PANTHER" id="PTHR34406:SF1">
    <property type="entry name" value="PROTEIN YCEI"/>
    <property type="match status" value="1"/>
</dbReference>
<evidence type="ECO:0000313" key="3">
    <source>
        <dbReference type="EMBL" id="GGE94019.1"/>
    </source>
</evidence>
<dbReference type="RefSeq" id="WP_188809903.1">
    <property type="nucleotide sequence ID" value="NZ_BMHT01000001.1"/>
</dbReference>
<feature type="chain" id="PRO_5046776164" description="Lipid/polyisoprenoid-binding YceI-like domain-containing protein" evidence="1">
    <location>
        <begin position="18"/>
        <end position="193"/>
    </location>
</feature>
<evidence type="ECO:0000259" key="2">
    <source>
        <dbReference type="SMART" id="SM00867"/>
    </source>
</evidence>
<accession>A0ABQ1TF25</accession>
<dbReference type="EMBL" id="BMHT01000001">
    <property type="protein sequence ID" value="GGE94019.1"/>
    <property type="molecule type" value="Genomic_DNA"/>
</dbReference>
<comment type="caution">
    <text evidence="3">The sequence shown here is derived from an EMBL/GenBank/DDBJ whole genome shotgun (WGS) entry which is preliminary data.</text>
</comment>
<reference evidence="4" key="1">
    <citation type="journal article" date="2019" name="Int. J. Syst. Evol. Microbiol.">
        <title>The Global Catalogue of Microorganisms (GCM) 10K type strain sequencing project: providing services to taxonomists for standard genome sequencing and annotation.</title>
        <authorList>
            <consortium name="The Broad Institute Genomics Platform"/>
            <consortium name="The Broad Institute Genome Sequencing Center for Infectious Disease"/>
            <person name="Wu L."/>
            <person name="Ma J."/>
        </authorList>
    </citation>
    <scope>NUCLEOTIDE SEQUENCE [LARGE SCALE GENOMIC DNA]</scope>
    <source>
        <strain evidence="4">CGMCC 1.15197</strain>
    </source>
</reference>
<organism evidence="3 4">
    <name type="scientific">Hymenobacter cavernae</name>
    <dbReference type="NCBI Taxonomy" id="2044852"/>
    <lineage>
        <taxon>Bacteria</taxon>
        <taxon>Pseudomonadati</taxon>
        <taxon>Bacteroidota</taxon>
        <taxon>Cytophagia</taxon>
        <taxon>Cytophagales</taxon>
        <taxon>Hymenobacteraceae</taxon>
        <taxon>Hymenobacter</taxon>
    </lineage>
</organism>
<dbReference type="Gene3D" id="2.40.128.110">
    <property type="entry name" value="Lipid/polyisoprenoid-binding, YceI-like"/>
    <property type="match status" value="1"/>
</dbReference>
<dbReference type="Pfam" id="PF04264">
    <property type="entry name" value="YceI"/>
    <property type="match status" value="1"/>
</dbReference>
<dbReference type="PANTHER" id="PTHR34406">
    <property type="entry name" value="PROTEIN YCEI"/>
    <property type="match status" value="1"/>
</dbReference>
<dbReference type="SUPFAM" id="SSF101874">
    <property type="entry name" value="YceI-like"/>
    <property type="match status" value="1"/>
</dbReference>
<feature type="domain" description="Lipid/polyisoprenoid-binding YceI-like" evidence="2">
    <location>
        <begin position="22"/>
        <end position="182"/>
    </location>
</feature>
<gene>
    <name evidence="3" type="ORF">GCM10011383_00890</name>
</gene>
<dbReference type="InterPro" id="IPR007372">
    <property type="entry name" value="Lipid/polyisoprenoid-bd_YceI"/>
</dbReference>
<dbReference type="Proteomes" id="UP000632273">
    <property type="component" value="Unassembled WGS sequence"/>
</dbReference>
<protein>
    <recommendedName>
        <fullName evidence="2">Lipid/polyisoprenoid-binding YceI-like domain-containing protein</fullName>
    </recommendedName>
</protein>
<dbReference type="InterPro" id="IPR036761">
    <property type="entry name" value="TTHA0802/YceI-like_sf"/>
</dbReference>
<name>A0ABQ1TF25_9BACT</name>
<feature type="signal peptide" evidence="1">
    <location>
        <begin position="1"/>
        <end position="17"/>
    </location>
</feature>
<evidence type="ECO:0000256" key="1">
    <source>
        <dbReference type="SAM" id="SignalP"/>
    </source>
</evidence>
<keyword evidence="1" id="KW-0732">Signal</keyword>
<dbReference type="SMART" id="SM00867">
    <property type="entry name" value="YceI"/>
    <property type="match status" value="1"/>
</dbReference>
<proteinExistence type="predicted"/>
<sequence>MKTLVLFLLILSTLAFRPVAVRYQIDSAASQLTWTGHAEVGTWAPTGTIQLRQGTFDYDGTALRNGRFEVDMRTLAHTDAKLQEHMRSADFFDVAQYPTATFLLKEVVQGQATGQLTIKNVTKTIRFPVALTRSANGLRLSGTATIDRTMFGVTYNSTSFFQNLGDYAIRNDFQLRFELQAKPVRRKQKQQEH</sequence>